<dbReference type="SUPFAM" id="SSF55073">
    <property type="entry name" value="Nucleotide cyclase"/>
    <property type="match status" value="1"/>
</dbReference>
<dbReference type="Pfam" id="PF00990">
    <property type="entry name" value="GGDEF"/>
    <property type="match status" value="1"/>
</dbReference>
<keyword evidence="3" id="KW-0472">Membrane</keyword>
<dbReference type="Gene3D" id="3.30.450.20">
    <property type="entry name" value="PAS domain"/>
    <property type="match status" value="1"/>
</dbReference>
<comment type="catalytic activity">
    <reaction evidence="2">
        <text>2 GTP = 3',3'-c-di-GMP + 2 diphosphate</text>
        <dbReference type="Rhea" id="RHEA:24898"/>
        <dbReference type="ChEBI" id="CHEBI:33019"/>
        <dbReference type="ChEBI" id="CHEBI:37565"/>
        <dbReference type="ChEBI" id="CHEBI:58805"/>
        <dbReference type="EC" id="2.7.7.65"/>
    </reaction>
</comment>
<dbReference type="NCBIfam" id="TIGR00254">
    <property type="entry name" value="GGDEF"/>
    <property type="match status" value="1"/>
</dbReference>
<dbReference type="PROSITE" id="PS50887">
    <property type="entry name" value="GGDEF"/>
    <property type="match status" value="1"/>
</dbReference>
<dbReference type="InterPro" id="IPR050469">
    <property type="entry name" value="Diguanylate_Cyclase"/>
</dbReference>
<dbReference type="Proteomes" id="UP001258994">
    <property type="component" value="Chromosome"/>
</dbReference>
<reference evidence="6" key="1">
    <citation type="submission" date="2023-09" db="EMBL/GenBank/DDBJ databases">
        <authorList>
            <person name="Li S."/>
            <person name="Li X."/>
            <person name="Zhang C."/>
            <person name="Zhao Z."/>
        </authorList>
    </citation>
    <scope>NUCLEOTIDE SEQUENCE [LARGE SCALE GENOMIC DNA]</scope>
    <source>
        <strain evidence="6">SQ149</strain>
    </source>
</reference>
<proteinExistence type="predicted"/>
<dbReference type="SMART" id="SM00267">
    <property type="entry name" value="GGDEF"/>
    <property type="match status" value="1"/>
</dbReference>
<keyword evidence="5" id="KW-0808">Transferase</keyword>
<evidence type="ECO:0000256" key="3">
    <source>
        <dbReference type="SAM" id="Phobius"/>
    </source>
</evidence>
<dbReference type="NCBIfam" id="TIGR00229">
    <property type="entry name" value="sensory_box"/>
    <property type="match status" value="1"/>
</dbReference>
<keyword evidence="3" id="KW-0812">Transmembrane</keyword>
<keyword evidence="6" id="KW-1185">Reference proteome</keyword>
<dbReference type="InterPro" id="IPR000014">
    <property type="entry name" value="PAS"/>
</dbReference>
<dbReference type="Gene3D" id="3.30.70.270">
    <property type="match status" value="1"/>
</dbReference>
<evidence type="ECO:0000256" key="2">
    <source>
        <dbReference type="ARBA" id="ARBA00034247"/>
    </source>
</evidence>
<dbReference type="InterPro" id="IPR043128">
    <property type="entry name" value="Rev_trsase/Diguanyl_cyclase"/>
</dbReference>
<keyword evidence="5" id="KW-0548">Nucleotidyltransferase</keyword>
<name>A0ABY9TSC4_9GAMM</name>
<evidence type="ECO:0000313" key="6">
    <source>
        <dbReference type="Proteomes" id="UP001258994"/>
    </source>
</evidence>
<dbReference type="Pfam" id="PF08447">
    <property type="entry name" value="PAS_3"/>
    <property type="match status" value="1"/>
</dbReference>
<organism evidence="5 6">
    <name type="scientific">Thalassotalea psychrophila</name>
    <dbReference type="NCBI Taxonomy" id="3065647"/>
    <lineage>
        <taxon>Bacteria</taxon>
        <taxon>Pseudomonadati</taxon>
        <taxon>Pseudomonadota</taxon>
        <taxon>Gammaproteobacteria</taxon>
        <taxon>Alteromonadales</taxon>
        <taxon>Colwelliaceae</taxon>
        <taxon>Thalassotalea</taxon>
    </lineage>
</organism>
<feature type="domain" description="GGDEF" evidence="4">
    <location>
        <begin position="361"/>
        <end position="496"/>
    </location>
</feature>
<dbReference type="InterPro" id="IPR035965">
    <property type="entry name" value="PAS-like_dom_sf"/>
</dbReference>
<sequence>MNKFCKFHALSFLLVVTIMVFAITTLNAVDRSSRLVDQFYHQSFTVSKASHSIVYHIAEIKHLIYQQSAGVGNKQDFITKTNRLEQEIVSQFDVIFKQFLGDKKDIEEVYESYSKWFSVLEHIPNIERIQEPSWFENNQTDLMKLFENIENTEHQVKDFYMFAFSKANEFKQKSEKDQQSVYVFLFIETIFILLLIGAVLYTFNQRYIANKKVKNELKGLVDQYLMVARLDRNGKVISASDALCHYVEKTEHELISQPFHFFDLSPAREQVEQKIWSVIKNGNMWHGEIRRYNNAGKLQWLTSRIQPIFSSDDKICGFTNVLIDSTNRQISLIDPLTDLPNRRSYQQRIESFLQTSKQFHLPISLAILDIDFFKKYNDNYGHPQGDKALVMVANCLQRSLLDTEHEVFRLGGEEFAILIKNFTYDETEFWLNDLRKHIQQLNIVHEFSDKDKSLTVSIGCHFKSHIIDMSDDEVYLCADKALYLAKLERNSVFMNK</sequence>
<accession>A0ABY9TSC4</accession>
<dbReference type="EC" id="2.7.7.65" evidence="1"/>
<dbReference type="PANTHER" id="PTHR45138:SF9">
    <property type="entry name" value="DIGUANYLATE CYCLASE DGCM-RELATED"/>
    <property type="match status" value="1"/>
</dbReference>
<keyword evidence="3" id="KW-1133">Transmembrane helix</keyword>
<dbReference type="RefSeq" id="WP_348390353.1">
    <property type="nucleotide sequence ID" value="NZ_CP134145.1"/>
</dbReference>
<evidence type="ECO:0000313" key="5">
    <source>
        <dbReference type="EMBL" id="WNC71218.1"/>
    </source>
</evidence>
<feature type="transmembrane region" description="Helical" evidence="3">
    <location>
        <begin position="181"/>
        <end position="203"/>
    </location>
</feature>
<dbReference type="InterPro" id="IPR029787">
    <property type="entry name" value="Nucleotide_cyclase"/>
</dbReference>
<dbReference type="CDD" id="cd00130">
    <property type="entry name" value="PAS"/>
    <property type="match status" value="1"/>
</dbReference>
<dbReference type="CDD" id="cd01949">
    <property type="entry name" value="GGDEF"/>
    <property type="match status" value="1"/>
</dbReference>
<dbReference type="SUPFAM" id="SSF55785">
    <property type="entry name" value="PYP-like sensor domain (PAS domain)"/>
    <property type="match status" value="1"/>
</dbReference>
<evidence type="ECO:0000256" key="1">
    <source>
        <dbReference type="ARBA" id="ARBA00012528"/>
    </source>
</evidence>
<dbReference type="InterPro" id="IPR000160">
    <property type="entry name" value="GGDEF_dom"/>
</dbReference>
<dbReference type="EMBL" id="CP134145">
    <property type="protein sequence ID" value="WNC71218.1"/>
    <property type="molecule type" value="Genomic_DNA"/>
</dbReference>
<dbReference type="PANTHER" id="PTHR45138">
    <property type="entry name" value="REGULATORY COMPONENTS OF SENSORY TRANSDUCTION SYSTEM"/>
    <property type="match status" value="1"/>
</dbReference>
<gene>
    <name evidence="5" type="ORF">RGQ13_13940</name>
</gene>
<protein>
    <recommendedName>
        <fullName evidence="1">diguanylate cyclase</fullName>
        <ecNumber evidence="1">2.7.7.65</ecNumber>
    </recommendedName>
</protein>
<dbReference type="GO" id="GO:0052621">
    <property type="term" value="F:diguanylate cyclase activity"/>
    <property type="evidence" value="ECO:0007669"/>
    <property type="project" value="UniProtKB-EC"/>
</dbReference>
<dbReference type="InterPro" id="IPR013655">
    <property type="entry name" value="PAS_fold_3"/>
</dbReference>
<evidence type="ECO:0000259" key="4">
    <source>
        <dbReference type="PROSITE" id="PS50887"/>
    </source>
</evidence>